<dbReference type="InterPro" id="IPR028994">
    <property type="entry name" value="Integrin_alpha_N"/>
</dbReference>
<dbReference type="InterPro" id="IPR027039">
    <property type="entry name" value="Crtac1"/>
</dbReference>
<sequence length="605" mass="68268">MKSILTIMLFSFIVTVSYGQGFQQIKILQDPNAIKQANGVAVADYNQDGNLDIFIVAAQAYDPDDPGTWNRLLQGSAEGFRDVTIEAGLNQQYDKQMEVEMGIKMGVSWGDYDNDGFPDLFLTNHEDDQLWHNKGDGTFENVTTEAGIVNCGGCYSSSALWWDFNNDGFLDIYVSSWIKANRLYENNGDGTFTEKGEKSGLATPASTWTSVPLDINKDGFQDIYVVNDFGPNQFFLNERNGKFSEHTLAYGLFDSGDGMGVDICDYESDGNFDIYLTNIWQEDPNPFFVNNGQGVYSNKAFEANLGNVGWGWGARFFDMDHDMDEDLYVVNQEYFAEQRPEANRLFVSDNNVFTESGKSYGVDHYANARGLETFDYNKDGDLDLIVTNWDDEVLLYNNVIEEKGNWLQIALQGSTSNRDAFGTVLRIKTGENQYQHRLNHGANFLGQSIKPIHFGLGNHKTISELTIFWPSGRVEKIYNITTNQFLKFTEGEQEEVLGETYGTKGKDLITSLGEDLDVPTNKAMLQIFPHPITSSSVFRLDLPKPGNVELRIYDLLGREVHQESFLREASTMDLSWPEHLSSGSGSFYYQIITENSRIIKKVLKK</sequence>
<dbReference type="InterPro" id="IPR013517">
    <property type="entry name" value="FG-GAP"/>
</dbReference>
<evidence type="ECO:0000313" key="4">
    <source>
        <dbReference type="Proteomes" id="UP001172082"/>
    </source>
</evidence>
<dbReference type="InterPro" id="IPR026444">
    <property type="entry name" value="Secre_tail"/>
</dbReference>
<dbReference type="EMBL" id="JAUJEA010000004">
    <property type="protein sequence ID" value="MDN5202207.1"/>
    <property type="molecule type" value="Genomic_DNA"/>
</dbReference>
<accession>A0ABT8KN97</accession>
<dbReference type="PANTHER" id="PTHR16026:SF0">
    <property type="entry name" value="CARTILAGE ACIDIC PROTEIN 1"/>
    <property type="match status" value="1"/>
</dbReference>
<organism evidence="3 4">
    <name type="scientific">Splendidivirga corallicola</name>
    <dbReference type="NCBI Taxonomy" id="3051826"/>
    <lineage>
        <taxon>Bacteria</taxon>
        <taxon>Pseudomonadati</taxon>
        <taxon>Bacteroidota</taxon>
        <taxon>Cytophagia</taxon>
        <taxon>Cytophagales</taxon>
        <taxon>Splendidivirgaceae</taxon>
        <taxon>Splendidivirga</taxon>
    </lineage>
</organism>
<evidence type="ECO:0000259" key="2">
    <source>
        <dbReference type="Pfam" id="PF07593"/>
    </source>
</evidence>
<dbReference type="Gene3D" id="2.130.10.130">
    <property type="entry name" value="Integrin alpha, N-terminal"/>
    <property type="match status" value="2"/>
</dbReference>
<comment type="caution">
    <text evidence="3">The sequence shown here is derived from an EMBL/GenBank/DDBJ whole genome shotgun (WGS) entry which is preliminary data.</text>
</comment>
<dbReference type="NCBIfam" id="TIGR04183">
    <property type="entry name" value="Por_Secre_tail"/>
    <property type="match status" value="1"/>
</dbReference>
<protein>
    <submittedName>
        <fullName evidence="3">FG-GAP-like repeat-containing protein</fullName>
    </submittedName>
</protein>
<proteinExistence type="predicted"/>
<gene>
    <name evidence="3" type="ORF">QQ008_12555</name>
</gene>
<name>A0ABT8KN97_9BACT</name>
<reference evidence="3" key="1">
    <citation type="submission" date="2023-06" db="EMBL/GenBank/DDBJ databases">
        <title>Genomic of Parafulvivirga corallium.</title>
        <authorList>
            <person name="Wang G."/>
        </authorList>
    </citation>
    <scope>NUCLEOTIDE SEQUENCE</scope>
    <source>
        <strain evidence="3">BMA10</strain>
    </source>
</reference>
<keyword evidence="4" id="KW-1185">Reference proteome</keyword>
<dbReference type="Proteomes" id="UP001172082">
    <property type="component" value="Unassembled WGS sequence"/>
</dbReference>
<dbReference type="PANTHER" id="PTHR16026">
    <property type="entry name" value="CARTILAGE ACIDIC PROTEIN 1"/>
    <property type="match status" value="1"/>
</dbReference>
<evidence type="ECO:0000313" key="3">
    <source>
        <dbReference type="EMBL" id="MDN5202207.1"/>
    </source>
</evidence>
<feature type="domain" description="ASPIC/UnbV" evidence="2">
    <location>
        <begin position="420"/>
        <end position="486"/>
    </location>
</feature>
<dbReference type="RefSeq" id="WP_346752233.1">
    <property type="nucleotide sequence ID" value="NZ_JAUJEA010000004.1"/>
</dbReference>
<keyword evidence="1" id="KW-0732">Signal</keyword>
<dbReference type="InterPro" id="IPR011519">
    <property type="entry name" value="UnbV_ASPIC"/>
</dbReference>
<dbReference type="Pfam" id="PF07593">
    <property type="entry name" value="UnbV_ASPIC"/>
    <property type="match status" value="1"/>
</dbReference>
<dbReference type="Pfam" id="PF13517">
    <property type="entry name" value="FG-GAP_3"/>
    <property type="match status" value="1"/>
</dbReference>
<evidence type="ECO:0000256" key="1">
    <source>
        <dbReference type="ARBA" id="ARBA00022729"/>
    </source>
</evidence>
<dbReference type="SUPFAM" id="SSF69318">
    <property type="entry name" value="Integrin alpha N-terminal domain"/>
    <property type="match status" value="1"/>
</dbReference>